<accession>I7GND5</accession>
<keyword evidence="1" id="KW-0472">Membrane</keyword>
<feature type="transmembrane region" description="Helical" evidence="1">
    <location>
        <begin position="9"/>
        <end position="28"/>
    </location>
</feature>
<reference evidence="2" key="1">
    <citation type="journal article" date="2007" name="PLoS Biol.">
        <title>Rate of evolution in brain-expressed genes in humans and other primates.</title>
        <authorList>
            <person name="Wang H.-Y."/>
            <person name="Chien H.-C."/>
            <person name="Osada N."/>
            <person name="Hashimoto K."/>
            <person name="Sugano S."/>
            <person name="Gojobori T."/>
            <person name="Chou C.-K."/>
            <person name="Tsai S.-F."/>
            <person name="Wu C.-I."/>
            <person name="Shen C.-K.J."/>
        </authorList>
    </citation>
    <scope>NUCLEOTIDE SEQUENCE</scope>
</reference>
<keyword evidence="1" id="KW-1133">Transmembrane helix</keyword>
<sequence length="33" mass="3979">MKYIIRGKLILLLSSVLYYIVNVCVLEFKNYLR</sequence>
<dbReference type="EMBL" id="AB174151">
    <property type="protein sequence ID" value="BAE91213.1"/>
    <property type="molecule type" value="mRNA"/>
</dbReference>
<organism evidence="2">
    <name type="scientific">Macaca fascicularis</name>
    <name type="common">Crab-eating macaque</name>
    <name type="synonym">Cynomolgus monkey</name>
    <dbReference type="NCBI Taxonomy" id="9541"/>
    <lineage>
        <taxon>Eukaryota</taxon>
        <taxon>Metazoa</taxon>
        <taxon>Chordata</taxon>
        <taxon>Craniata</taxon>
        <taxon>Vertebrata</taxon>
        <taxon>Euteleostomi</taxon>
        <taxon>Mammalia</taxon>
        <taxon>Eutheria</taxon>
        <taxon>Euarchontoglires</taxon>
        <taxon>Primates</taxon>
        <taxon>Haplorrhini</taxon>
        <taxon>Catarrhini</taxon>
        <taxon>Cercopithecidae</taxon>
        <taxon>Cercopithecinae</taxon>
        <taxon>Macaca</taxon>
    </lineage>
</organism>
<proteinExistence type="evidence at transcript level"/>
<keyword evidence="1" id="KW-0812">Transmembrane</keyword>
<evidence type="ECO:0000256" key="1">
    <source>
        <dbReference type="SAM" id="Phobius"/>
    </source>
</evidence>
<name>I7GND5_MACFA</name>
<evidence type="ECO:0000313" key="2">
    <source>
        <dbReference type="EMBL" id="BAE91213.1"/>
    </source>
</evidence>
<protein>
    <submittedName>
        <fullName evidence="2">Macaca fascicularis brain cDNA, clone: QtrA-15020</fullName>
    </submittedName>
</protein>
<dbReference type="AlphaFoldDB" id="I7GND5"/>